<organism evidence="2 3">
    <name type="scientific">Pedobacter suwonensis</name>
    <dbReference type="NCBI Taxonomy" id="332999"/>
    <lineage>
        <taxon>Bacteria</taxon>
        <taxon>Pseudomonadati</taxon>
        <taxon>Bacteroidota</taxon>
        <taxon>Sphingobacteriia</taxon>
        <taxon>Sphingobacteriales</taxon>
        <taxon>Sphingobacteriaceae</taxon>
        <taxon>Pedobacter</taxon>
    </lineage>
</organism>
<reference evidence="3" key="1">
    <citation type="submission" date="2016-10" db="EMBL/GenBank/DDBJ databases">
        <authorList>
            <person name="Varghese N."/>
            <person name="Submissions S."/>
        </authorList>
    </citation>
    <scope>NUCLEOTIDE SEQUENCE [LARGE SCALE GENOMIC DNA]</scope>
    <source>
        <strain evidence="3">DSM 18130</strain>
    </source>
</reference>
<dbReference type="AlphaFoldDB" id="A0A1I0SIT7"/>
<dbReference type="RefSeq" id="WP_244278703.1">
    <property type="nucleotide sequence ID" value="NZ_FOJM01000001.1"/>
</dbReference>
<feature type="transmembrane region" description="Helical" evidence="1">
    <location>
        <begin position="12"/>
        <end position="30"/>
    </location>
</feature>
<protein>
    <submittedName>
        <fullName evidence="2">Uncharacterized protein</fullName>
    </submittedName>
</protein>
<evidence type="ECO:0000313" key="3">
    <source>
        <dbReference type="Proteomes" id="UP000198836"/>
    </source>
</evidence>
<dbReference type="STRING" id="332999.SAMN04488511_101442"/>
<gene>
    <name evidence="2" type="ORF">SAMN04488511_101442</name>
</gene>
<keyword evidence="3" id="KW-1185">Reference proteome</keyword>
<keyword evidence="1" id="KW-0472">Membrane</keyword>
<keyword evidence="1" id="KW-0812">Transmembrane</keyword>
<name>A0A1I0SIT7_9SPHI</name>
<proteinExistence type="predicted"/>
<evidence type="ECO:0000256" key="1">
    <source>
        <dbReference type="SAM" id="Phobius"/>
    </source>
</evidence>
<keyword evidence="1" id="KW-1133">Transmembrane helix</keyword>
<dbReference type="EMBL" id="FOJM01000001">
    <property type="protein sequence ID" value="SFA39441.1"/>
    <property type="molecule type" value="Genomic_DNA"/>
</dbReference>
<dbReference type="Proteomes" id="UP000198836">
    <property type="component" value="Unassembled WGS sequence"/>
</dbReference>
<evidence type="ECO:0000313" key="2">
    <source>
        <dbReference type="EMBL" id="SFA39441.1"/>
    </source>
</evidence>
<accession>A0A1I0SIT7</accession>
<sequence length="75" mass="8266">MLFKKTEKNMGILRTAIIGAAVYAGVKYITKKDPITGQSIVDELLDHAPQWADKAKGYTEDLKSRVSNAAEDLAR</sequence>